<organism evidence="2 3">
    <name type="scientific">Mucilaginibacter jinjuensis</name>
    <dbReference type="NCBI Taxonomy" id="1176721"/>
    <lineage>
        <taxon>Bacteria</taxon>
        <taxon>Pseudomonadati</taxon>
        <taxon>Bacteroidota</taxon>
        <taxon>Sphingobacteriia</taxon>
        <taxon>Sphingobacteriales</taxon>
        <taxon>Sphingobacteriaceae</taxon>
        <taxon>Mucilaginibacter</taxon>
    </lineage>
</organism>
<protein>
    <submittedName>
        <fullName evidence="2">Uncharacterized protein</fullName>
    </submittedName>
</protein>
<evidence type="ECO:0000313" key="2">
    <source>
        <dbReference type="EMBL" id="WCT14701.1"/>
    </source>
</evidence>
<feature type="signal peptide" evidence="1">
    <location>
        <begin position="1"/>
        <end position="19"/>
    </location>
</feature>
<proteinExistence type="predicted"/>
<evidence type="ECO:0000313" key="3">
    <source>
        <dbReference type="Proteomes" id="UP001216139"/>
    </source>
</evidence>
<keyword evidence="1" id="KW-0732">Signal</keyword>
<dbReference type="Proteomes" id="UP001216139">
    <property type="component" value="Chromosome"/>
</dbReference>
<evidence type="ECO:0000256" key="1">
    <source>
        <dbReference type="SAM" id="SignalP"/>
    </source>
</evidence>
<name>A0ABY7TE17_9SPHI</name>
<reference evidence="2 3" key="1">
    <citation type="submission" date="2023-02" db="EMBL/GenBank/DDBJ databases">
        <title>Genome sequence of Mucilaginibacter jinjuensis strain KACC 16571.</title>
        <authorList>
            <person name="Kim S."/>
            <person name="Heo J."/>
            <person name="Kwon S.-W."/>
        </authorList>
    </citation>
    <scope>NUCLEOTIDE SEQUENCE [LARGE SCALE GENOMIC DNA]</scope>
    <source>
        <strain evidence="2 3">KACC 16571</strain>
    </source>
</reference>
<accession>A0ABY7TE17</accession>
<keyword evidence="3" id="KW-1185">Reference proteome</keyword>
<sequence>MKKLFLSAIILLLAVSVHAQVGGTPRQLTCTEEAFNFKVGIKSGWHFGQVSMGPSGLPQNIPVRSFNEQAPVTQQFLSGKVLLLTSSRNTVNLRMPDNLKLFAPDNYQFDKLNYKFPYRISVPTAVQHN</sequence>
<dbReference type="RefSeq" id="WP_273633197.1">
    <property type="nucleotide sequence ID" value="NZ_CP117167.1"/>
</dbReference>
<dbReference type="EMBL" id="CP117167">
    <property type="protein sequence ID" value="WCT14701.1"/>
    <property type="molecule type" value="Genomic_DNA"/>
</dbReference>
<feature type="chain" id="PRO_5047548974" evidence="1">
    <location>
        <begin position="20"/>
        <end position="129"/>
    </location>
</feature>
<gene>
    <name evidence="2" type="ORF">PQO05_12220</name>
</gene>